<sequence length="162" mass="18575">MEQIGGHNTKWNPEAMVLNMTFAIPDGVLQYASSTIMFTDIEHGNTSFAIFIAIRTGPFFFSPWEKKTFDLLSKPRDVTLDEWSKSLKAGEIDWDRRRKKEVQLIFLPDNEGVEGPLTIKASIKKEEILNQWIDVLIIEISQDVPQVAGKSTKWESVKRLSY</sequence>
<accession>A0A8H7WCF7</accession>
<evidence type="ECO:0000313" key="1">
    <source>
        <dbReference type="EMBL" id="KAG4422269.1"/>
    </source>
</evidence>
<dbReference type="AlphaFoldDB" id="A0A8H7WCF7"/>
<organism evidence="1 2">
    <name type="scientific">Cadophora malorum</name>
    <dbReference type="NCBI Taxonomy" id="108018"/>
    <lineage>
        <taxon>Eukaryota</taxon>
        <taxon>Fungi</taxon>
        <taxon>Dikarya</taxon>
        <taxon>Ascomycota</taxon>
        <taxon>Pezizomycotina</taxon>
        <taxon>Leotiomycetes</taxon>
        <taxon>Helotiales</taxon>
        <taxon>Ploettnerulaceae</taxon>
        <taxon>Cadophora</taxon>
    </lineage>
</organism>
<proteinExistence type="predicted"/>
<dbReference type="EMBL" id="JAFJYH010000052">
    <property type="protein sequence ID" value="KAG4422269.1"/>
    <property type="molecule type" value="Genomic_DNA"/>
</dbReference>
<gene>
    <name evidence="1" type="ORF">IFR04_004649</name>
</gene>
<dbReference type="Proteomes" id="UP000664132">
    <property type="component" value="Unassembled WGS sequence"/>
</dbReference>
<name>A0A8H7WCF7_9HELO</name>
<reference evidence="1" key="1">
    <citation type="submission" date="2021-02" db="EMBL/GenBank/DDBJ databases">
        <title>Genome sequence Cadophora malorum strain M34.</title>
        <authorList>
            <person name="Stefanovic E."/>
            <person name="Vu D."/>
            <person name="Scully C."/>
            <person name="Dijksterhuis J."/>
            <person name="Roader J."/>
            <person name="Houbraken J."/>
        </authorList>
    </citation>
    <scope>NUCLEOTIDE SEQUENCE</scope>
    <source>
        <strain evidence="1">M34</strain>
    </source>
</reference>
<evidence type="ECO:0000313" key="2">
    <source>
        <dbReference type="Proteomes" id="UP000664132"/>
    </source>
</evidence>
<comment type="caution">
    <text evidence="1">The sequence shown here is derived from an EMBL/GenBank/DDBJ whole genome shotgun (WGS) entry which is preliminary data.</text>
</comment>
<keyword evidence="2" id="KW-1185">Reference proteome</keyword>
<protein>
    <submittedName>
        <fullName evidence="1">Uncharacterized protein</fullName>
    </submittedName>
</protein>